<sequence length="295" mass="30468">MTPGSVRTVLVGGHESADGEDLTRFAGLLDAPAQVSAAGRTLDRAVSDALAAGETVVVVPMTFGRNPTMVADAAKTLRWLAAKNPGRLALTAPFGQPDHLTAWLRTAANRARASDSGDALLIVAPRSNPFDEAELHRLAYLVAANGALPEVHVAIADDAEEVDRAADRVRRVAPGRVVAVPAGFAAHLPGADVEQVAPLMSDAAVIRVIRSRVREALAALAAGDDGIDTGLAADHGHGYAHSHTFEATAGHHHPHGGAAPHMHADGTVHAHGHGEARLVAAGREPVTAASHEPHI</sequence>
<organism evidence="2 3">
    <name type="scientific">Microbacterium caowuchunii</name>
    <dbReference type="NCBI Taxonomy" id="2614638"/>
    <lineage>
        <taxon>Bacteria</taxon>
        <taxon>Bacillati</taxon>
        <taxon>Actinomycetota</taxon>
        <taxon>Actinomycetes</taxon>
        <taxon>Micrococcales</taxon>
        <taxon>Microbacteriaceae</taxon>
        <taxon>Microbacterium</taxon>
    </lineage>
</organism>
<dbReference type="RefSeq" id="WP_150895397.1">
    <property type="nucleotide sequence ID" value="NZ_VYUY01000022.1"/>
</dbReference>
<dbReference type="AlphaFoldDB" id="A0A5N0T753"/>
<comment type="caution">
    <text evidence="2">The sequence shown here is derived from an EMBL/GenBank/DDBJ whole genome shotgun (WGS) entry which is preliminary data.</text>
</comment>
<accession>A0A5N0T753</accession>
<dbReference type="EMBL" id="VYUY01000022">
    <property type="protein sequence ID" value="KAA9129957.1"/>
    <property type="molecule type" value="Genomic_DNA"/>
</dbReference>
<name>A0A5N0T753_9MICO</name>
<reference evidence="3" key="1">
    <citation type="submission" date="2019-09" db="EMBL/GenBank/DDBJ databases">
        <title>Mumia zhuanghuii sp. nov. isolated from the intestinal contents of plateau pika (Ochotona curzoniae) in the Qinghai-Tibet plateau of China.</title>
        <authorList>
            <person name="Tian Z."/>
        </authorList>
    </citation>
    <scope>NUCLEOTIDE SEQUENCE [LARGE SCALE GENOMIC DNA]</scope>
    <source>
        <strain evidence="3">L-033</strain>
    </source>
</reference>
<keyword evidence="3" id="KW-1185">Reference proteome</keyword>
<proteinExistence type="predicted"/>
<protein>
    <submittedName>
        <fullName evidence="2">Cobalamin biosynthesis protein CbiX</fullName>
    </submittedName>
</protein>
<evidence type="ECO:0000313" key="3">
    <source>
        <dbReference type="Proteomes" id="UP000326838"/>
    </source>
</evidence>
<feature type="compositionally biased region" description="Basic and acidic residues" evidence="1">
    <location>
        <begin position="262"/>
        <end position="273"/>
    </location>
</feature>
<evidence type="ECO:0000256" key="1">
    <source>
        <dbReference type="SAM" id="MobiDB-lite"/>
    </source>
</evidence>
<gene>
    <name evidence="2" type="ORF">F6B40_14795</name>
</gene>
<evidence type="ECO:0000313" key="2">
    <source>
        <dbReference type="EMBL" id="KAA9129957.1"/>
    </source>
</evidence>
<feature type="region of interest" description="Disordered" evidence="1">
    <location>
        <begin position="247"/>
        <end position="273"/>
    </location>
</feature>
<dbReference type="Proteomes" id="UP000326838">
    <property type="component" value="Unassembled WGS sequence"/>
</dbReference>